<evidence type="ECO:0000313" key="1">
    <source>
        <dbReference type="EMBL" id="JAE12615.1"/>
    </source>
</evidence>
<accession>A0A0A9FI02</accession>
<dbReference type="AlphaFoldDB" id="A0A0A9FI02"/>
<sequence length="35" mass="4296">MKKDWEKSILLPRTICFVHLTLQIKFWLNLLPRTI</sequence>
<proteinExistence type="predicted"/>
<dbReference type="EMBL" id="GBRH01185281">
    <property type="protein sequence ID" value="JAE12615.1"/>
    <property type="molecule type" value="Transcribed_RNA"/>
</dbReference>
<reference evidence="1" key="1">
    <citation type="submission" date="2014-09" db="EMBL/GenBank/DDBJ databases">
        <authorList>
            <person name="Magalhaes I.L.F."/>
            <person name="Oliveira U."/>
            <person name="Santos F.R."/>
            <person name="Vidigal T.H.D.A."/>
            <person name="Brescovit A.D."/>
            <person name="Santos A.J."/>
        </authorList>
    </citation>
    <scope>NUCLEOTIDE SEQUENCE</scope>
    <source>
        <tissue evidence="1">Shoot tissue taken approximately 20 cm above the soil surface</tissue>
    </source>
</reference>
<reference evidence="1" key="2">
    <citation type="journal article" date="2015" name="Data Brief">
        <title>Shoot transcriptome of the giant reed, Arundo donax.</title>
        <authorList>
            <person name="Barrero R.A."/>
            <person name="Guerrero F.D."/>
            <person name="Moolhuijzen P."/>
            <person name="Goolsby J.A."/>
            <person name="Tidwell J."/>
            <person name="Bellgard S.E."/>
            <person name="Bellgard M.I."/>
        </authorList>
    </citation>
    <scope>NUCLEOTIDE SEQUENCE</scope>
    <source>
        <tissue evidence="1">Shoot tissue taken approximately 20 cm above the soil surface</tissue>
    </source>
</reference>
<protein>
    <submittedName>
        <fullName evidence="1">Uncharacterized protein</fullName>
    </submittedName>
</protein>
<organism evidence="1">
    <name type="scientific">Arundo donax</name>
    <name type="common">Giant reed</name>
    <name type="synonym">Donax arundinaceus</name>
    <dbReference type="NCBI Taxonomy" id="35708"/>
    <lineage>
        <taxon>Eukaryota</taxon>
        <taxon>Viridiplantae</taxon>
        <taxon>Streptophyta</taxon>
        <taxon>Embryophyta</taxon>
        <taxon>Tracheophyta</taxon>
        <taxon>Spermatophyta</taxon>
        <taxon>Magnoliopsida</taxon>
        <taxon>Liliopsida</taxon>
        <taxon>Poales</taxon>
        <taxon>Poaceae</taxon>
        <taxon>PACMAD clade</taxon>
        <taxon>Arundinoideae</taxon>
        <taxon>Arundineae</taxon>
        <taxon>Arundo</taxon>
    </lineage>
</organism>
<name>A0A0A9FI02_ARUDO</name>